<proteinExistence type="predicted"/>
<name>A0AAN9SW19_PSOTE</name>
<dbReference type="AlphaFoldDB" id="A0AAN9SW19"/>
<protein>
    <submittedName>
        <fullName evidence="1">Uncharacterized protein</fullName>
    </submittedName>
</protein>
<sequence length="117" mass="13533">MSGMNSHKDSADEKDIEQFLTMNAHMQSVAEFVPNLLNSRPMRKRCSQLFQPNPTLYLDLDYSCYQHSQIVQKPCLCKTSKTTLAWKSTSTSPKPTLENETRLFQFLSYPTIFFTLD</sequence>
<reference evidence="1 2" key="1">
    <citation type="submission" date="2024-01" db="EMBL/GenBank/DDBJ databases">
        <title>The genomes of 5 underutilized Papilionoideae crops provide insights into root nodulation and disease resistanc.</title>
        <authorList>
            <person name="Jiang F."/>
        </authorList>
    </citation>
    <scope>NUCLEOTIDE SEQUENCE [LARGE SCALE GENOMIC DNA]</scope>
    <source>
        <strain evidence="1">DUOXIRENSHENG_FW03</strain>
        <tissue evidence="1">Leaves</tissue>
    </source>
</reference>
<evidence type="ECO:0000313" key="1">
    <source>
        <dbReference type="EMBL" id="KAK7407383.1"/>
    </source>
</evidence>
<dbReference type="Proteomes" id="UP001386955">
    <property type="component" value="Unassembled WGS sequence"/>
</dbReference>
<accession>A0AAN9SW19</accession>
<keyword evidence="2" id="KW-1185">Reference proteome</keyword>
<organism evidence="1 2">
    <name type="scientific">Psophocarpus tetragonolobus</name>
    <name type="common">Winged bean</name>
    <name type="synonym">Dolichos tetragonolobus</name>
    <dbReference type="NCBI Taxonomy" id="3891"/>
    <lineage>
        <taxon>Eukaryota</taxon>
        <taxon>Viridiplantae</taxon>
        <taxon>Streptophyta</taxon>
        <taxon>Embryophyta</taxon>
        <taxon>Tracheophyta</taxon>
        <taxon>Spermatophyta</taxon>
        <taxon>Magnoliopsida</taxon>
        <taxon>eudicotyledons</taxon>
        <taxon>Gunneridae</taxon>
        <taxon>Pentapetalae</taxon>
        <taxon>rosids</taxon>
        <taxon>fabids</taxon>
        <taxon>Fabales</taxon>
        <taxon>Fabaceae</taxon>
        <taxon>Papilionoideae</taxon>
        <taxon>50 kb inversion clade</taxon>
        <taxon>NPAAA clade</taxon>
        <taxon>indigoferoid/millettioid clade</taxon>
        <taxon>Phaseoleae</taxon>
        <taxon>Psophocarpus</taxon>
    </lineage>
</organism>
<gene>
    <name evidence="1" type="ORF">VNO78_09254</name>
</gene>
<evidence type="ECO:0000313" key="2">
    <source>
        <dbReference type="Proteomes" id="UP001386955"/>
    </source>
</evidence>
<comment type="caution">
    <text evidence="1">The sequence shown here is derived from an EMBL/GenBank/DDBJ whole genome shotgun (WGS) entry which is preliminary data.</text>
</comment>
<dbReference type="EMBL" id="JAYMYS010000002">
    <property type="protein sequence ID" value="KAK7407383.1"/>
    <property type="molecule type" value="Genomic_DNA"/>
</dbReference>